<sequence length="232" mass="25180">MNDAAREPAAVKGDESGAAVTTPAEGDDLSGLLSELQEMAQGLPPAAQDKLKLLLDPERISYTTGIEPERVTALLGGAAPDRDDSKEAAHARLLQRLLFLRKTRLKTPMTRRLSGRTPRPYTYGEIARGSKVSKQTVFYVFTEGRLTSPENIAAIERHFGALPGFCSYNEREALAAILGPIVSNLKFLNKVAEAYEHGVTKVAARSTDDLSQAADAMDEILTAVITARRKRS</sequence>
<evidence type="ECO:0000256" key="1">
    <source>
        <dbReference type="SAM" id="MobiDB-lite"/>
    </source>
</evidence>
<dbReference type="Gene3D" id="1.10.260.40">
    <property type="entry name" value="lambda repressor-like DNA-binding domains"/>
    <property type="match status" value="1"/>
</dbReference>
<dbReference type="Proteomes" id="UP000305906">
    <property type="component" value="Unassembled WGS sequence"/>
</dbReference>
<accession>A0A5R9FUR3</accession>
<dbReference type="InterPro" id="IPR010982">
    <property type="entry name" value="Lambda_DNA-bd_dom_sf"/>
</dbReference>
<dbReference type="AlphaFoldDB" id="A0A5R9FUR3"/>
<evidence type="ECO:0000313" key="2">
    <source>
        <dbReference type="EMBL" id="TLS45756.1"/>
    </source>
</evidence>
<gene>
    <name evidence="2" type="ORF">FE633_13415</name>
</gene>
<dbReference type="GO" id="GO:0003677">
    <property type="term" value="F:DNA binding"/>
    <property type="evidence" value="ECO:0007669"/>
    <property type="project" value="InterPro"/>
</dbReference>
<evidence type="ECO:0000313" key="3">
    <source>
        <dbReference type="Proteomes" id="UP000305906"/>
    </source>
</evidence>
<reference evidence="2 3" key="1">
    <citation type="submission" date="2019-05" db="EMBL/GenBank/DDBJ databases">
        <title>Streptomyces sp. NEAU-C151, a novel actinomycete isolated from soil.</title>
        <authorList>
            <person name="Han L."/>
            <person name="Jiang H."/>
        </authorList>
    </citation>
    <scope>NUCLEOTIDE SEQUENCE [LARGE SCALE GENOMIC DNA]</scope>
    <source>
        <strain evidence="2 3">NEAU-C151</strain>
    </source>
</reference>
<comment type="caution">
    <text evidence="2">The sequence shown here is derived from an EMBL/GenBank/DDBJ whole genome shotgun (WGS) entry which is preliminary data.</text>
</comment>
<name>A0A5R9FUR3_9ACTN</name>
<dbReference type="RefSeq" id="WP_138045347.1">
    <property type="nucleotide sequence ID" value="NZ_VBZC01000012.1"/>
</dbReference>
<organism evidence="2 3">
    <name type="scientific">Streptomyces montanus</name>
    <dbReference type="NCBI Taxonomy" id="2580423"/>
    <lineage>
        <taxon>Bacteria</taxon>
        <taxon>Bacillati</taxon>
        <taxon>Actinomycetota</taxon>
        <taxon>Actinomycetes</taxon>
        <taxon>Kitasatosporales</taxon>
        <taxon>Streptomycetaceae</taxon>
        <taxon>Streptomyces</taxon>
    </lineage>
</organism>
<dbReference type="EMBL" id="VBZC01000012">
    <property type="protein sequence ID" value="TLS45756.1"/>
    <property type="molecule type" value="Genomic_DNA"/>
</dbReference>
<protein>
    <submittedName>
        <fullName evidence="2">Uncharacterized protein</fullName>
    </submittedName>
</protein>
<feature type="region of interest" description="Disordered" evidence="1">
    <location>
        <begin position="1"/>
        <end position="28"/>
    </location>
</feature>
<proteinExistence type="predicted"/>
<keyword evidence="3" id="KW-1185">Reference proteome</keyword>